<evidence type="ECO:0000256" key="5">
    <source>
        <dbReference type="SAM" id="MobiDB-lite"/>
    </source>
</evidence>
<dbReference type="Gramene" id="PGSC0003DMT400056041">
    <property type="protein sequence ID" value="PGSC0003DMT400056041"/>
    <property type="gene ID" value="PGSC0003DMG400021771"/>
</dbReference>
<dbReference type="InterPro" id="IPR001606">
    <property type="entry name" value="ARID_dom"/>
</dbReference>
<keyword evidence="1" id="KW-0805">Transcription regulation</keyword>
<evidence type="ECO:0000256" key="4">
    <source>
        <dbReference type="ARBA" id="ARBA00023242"/>
    </source>
</evidence>
<evidence type="ECO:0000256" key="2">
    <source>
        <dbReference type="ARBA" id="ARBA00023125"/>
    </source>
</evidence>
<feature type="compositionally biased region" description="Basic and acidic residues" evidence="5">
    <location>
        <begin position="38"/>
        <end position="63"/>
    </location>
</feature>
<dbReference type="Gene3D" id="1.10.150.60">
    <property type="entry name" value="ARID DNA-binding domain"/>
    <property type="match status" value="1"/>
</dbReference>
<dbReference type="SMART" id="SM00501">
    <property type="entry name" value="BRIGHT"/>
    <property type="match status" value="1"/>
</dbReference>
<dbReference type="eggNOG" id="KOG2744">
    <property type="taxonomic scope" value="Eukaryota"/>
</dbReference>
<evidence type="ECO:0000256" key="3">
    <source>
        <dbReference type="ARBA" id="ARBA00023163"/>
    </source>
</evidence>
<dbReference type="STRING" id="4113.M1BYV9"/>
<keyword evidence="2" id="KW-0238">DNA-binding</keyword>
<keyword evidence="4" id="KW-0539">Nucleus</keyword>
<sequence length="288" mass="31745">MDKGDVEMLDVETNVPASDVLVSNDSPIKYENGVKTSKSNDEDKTHDQSDSKGEDSKNARSETEDQLNSKSQPEAHDNVVLENKTPTIDAGTDDMVSGYVKVTDDEVQNIDEGEVNDVHQSEKMIYEVGRVSESDIEVTDFSIGKAPEPASPMFLINPATANAGQHSGEASENISAMMADGEDDECSPEDQAAFIGKLGTFYREKAMEFKLPKFYGHPLNCLKLWRSVIRLGGYDRVTGFKLWQQVGDSFNPPKTCTTVSWTFRSFYEKVVCDVISHVGCMEGEGESV</sequence>
<dbReference type="GO" id="GO:0006357">
    <property type="term" value="P:regulation of transcription by RNA polymerase II"/>
    <property type="evidence" value="ECO:0000318"/>
    <property type="project" value="GO_Central"/>
</dbReference>
<dbReference type="EnsemblPlants" id="PGSC0003DMT400056041">
    <property type="protein sequence ID" value="PGSC0003DMT400056041"/>
    <property type="gene ID" value="PGSC0003DMG400021771"/>
</dbReference>
<organism evidence="7 8">
    <name type="scientific">Solanum tuberosum</name>
    <name type="common">Potato</name>
    <dbReference type="NCBI Taxonomy" id="4113"/>
    <lineage>
        <taxon>Eukaryota</taxon>
        <taxon>Viridiplantae</taxon>
        <taxon>Streptophyta</taxon>
        <taxon>Embryophyta</taxon>
        <taxon>Tracheophyta</taxon>
        <taxon>Spermatophyta</taxon>
        <taxon>Magnoliopsida</taxon>
        <taxon>eudicotyledons</taxon>
        <taxon>Gunneridae</taxon>
        <taxon>Pentapetalae</taxon>
        <taxon>asterids</taxon>
        <taxon>lamiids</taxon>
        <taxon>Solanales</taxon>
        <taxon>Solanaceae</taxon>
        <taxon>Solanoideae</taxon>
        <taxon>Solaneae</taxon>
        <taxon>Solanum</taxon>
    </lineage>
</organism>
<keyword evidence="8" id="KW-1185">Reference proteome</keyword>
<dbReference type="AlphaFoldDB" id="M1BYV9"/>
<dbReference type="SMART" id="SM01014">
    <property type="entry name" value="ARID"/>
    <property type="match status" value="1"/>
</dbReference>
<dbReference type="HOGENOM" id="CLU_967746_0_0_1"/>
<keyword evidence="3" id="KW-0804">Transcription</keyword>
<proteinExistence type="predicted"/>
<feature type="region of interest" description="Disordered" evidence="5">
    <location>
        <begin position="1"/>
        <end position="92"/>
    </location>
</feature>
<dbReference type="PROSITE" id="PS51011">
    <property type="entry name" value="ARID"/>
    <property type="match status" value="1"/>
</dbReference>
<dbReference type="InParanoid" id="M1BYV9"/>
<dbReference type="Pfam" id="PF01388">
    <property type="entry name" value="ARID"/>
    <property type="match status" value="1"/>
</dbReference>
<evidence type="ECO:0000259" key="6">
    <source>
        <dbReference type="PROSITE" id="PS51011"/>
    </source>
</evidence>
<dbReference type="PaxDb" id="4113-PGSC0003DMT400056041"/>
<dbReference type="CDD" id="cd16100">
    <property type="entry name" value="ARID"/>
    <property type="match status" value="1"/>
</dbReference>
<reference evidence="7" key="2">
    <citation type="submission" date="2015-06" db="UniProtKB">
        <authorList>
            <consortium name="EnsemblPlants"/>
        </authorList>
    </citation>
    <scope>IDENTIFICATION</scope>
    <source>
        <strain evidence="7">DM1-3 516 R44</strain>
    </source>
</reference>
<dbReference type="GO" id="GO:0005634">
    <property type="term" value="C:nucleus"/>
    <property type="evidence" value="ECO:0000318"/>
    <property type="project" value="GO_Central"/>
</dbReference>
<evidence type="ECO:0000313" key="8">
    <source>
        <dbReference type="Proteomes" id="UP000011115"/>
    </source>
</evidence>
<dbReference type="Proteomes" id="UP000011115">
    <property type="component" value="Unassembled WGS sequence"/>
</dbReference>
<protein>
    <submittedName>
        <fullName evidence="7">Transcription factor</fullName>
    </submittedName>
</protein>
<name>M1BYV9_SOLTU</name>
<feature type="domain" description="ARID" evidence="6">
    <location>
        <begin position="188"/>
        <end position="279"/>
    </location>
</feature>
<reference evidence="8" key="1">
    <citation type="journal article" date="2011" name="Nature">
        <title>Genome sequence and analysis of the tuber crop potato.</title>
        <authorList>
            <consortium name="The Potato Genome Sequencing Consortium"/>
        </authorList>
    </citation>
    <scope>NUCLEOTIDE SEQUENCE [LARGE SCALE GENOMIC DNA]</scope>
    <source>
        <strain evidence="8">cv. DM1-3 516 R44</strain>
    </source>
</reference>
<dbReference type="GO" id="GO:0003677">
    <property type="term" value="F:DNA binding"/>
    <property type="evidence" value="ECO:0000318"/>
    <property type="project" value="GO_Central"/>
</dbReference>
<evidence type="ECO:0000313" key="7">
    <source>
        <dbReference type="EnsemblPlants" id="PGSC0003DMT400056041"/>
    </source>
</evidence>
<dbReference type="PANTHER" id="PTHR15348:SF17">
    <property type="entry name" value="AT-RICH INTERACTIVE DOMAIN-CONTAINING PROTEIN 5"/>
    <property type="match status" value="1"/>
</dbReference>
<dbReference type="SUPFAM" id="SSF46774">
    <property type="entry name" value="ARID-like"/>
    <property type="match status" value="1"/>
</dbReference>
<evidence type="ECO:0000256" key="1">
    <source>
        <dbReference type="ARBA" id="ARBA00023015"/>
    </source>
</evidence>
<dbReference type="InterPro" id="IPR045147">
    <property type="entry name" value="ARI3A/B/C"/>
</dbReference>
<dbReference type="FunFam" id="1.10.150.60:FF:000018">
    <property type="entry name" value="AT-rich interactive domain-containing protein 3"/>
    <property type="match status" value="1"/>
</dbReference>
<dbReference type="PANTHER" id="PTHR15348">
    <property type="entry name" value="AT-RICH INTERACTIVE DOMAIN-CONTAINING PROTEIN ARID DOMAIN- CONTAINING PROTEIN DEAD RINGER PROTEIN B-CELL REGULATOR OF IGH TRANSCRIPTION BRIGHT"/>
    <property type="match status" value="1"/>
</dbReference>
<dbReference type="InterPro" id="IPR036431">
    <property type="entry name" value="ARID_dom_sf"/>
</dbReference>
<accession>M1BYV9</accession>